<proteinExistence type="predicted"/>
<reference evidence="3" key="2">
    <citation type="submission" date="2016-03" db="EMBL/GenBank/DDBJ databases">
        <title>Streptococcus antelopensis sp. nov., isolated from the feces of the Tibetan antelope (Pantholops hodgsonii) in Hoh Xil National Nature Reserve, Qinghai, China.</title>
        <authorList>
            <person name="Bai X."/>
        </authorList>
    </citation>
    <scope>NUCLEOTIDE SEQUENCE [LARGE SCALE GENOMIC DNA]</scope>
    <source>
        <strain evidence="3">TA 26</strain>
    </source>
</reference>
<dbReference type="InterPro" id="IPR042267">
    <property type="entry name" value="VTC_sf"/>
</dbReference>
<dbReference type="AlphaFoldDB" id="A0A172Q8Z9"/>
<dbReference type="GO" id="GO:0006799">
    <property type="term" value="P:polyphosphate biosynthetic process"/>
    <property type="evidence" value="ECO:0007669"/>
    <property type="project" value="UniProtKB-ARBA"/>
</dbReference>
<dbReference type="InterPro" id="IPR033469">
    <property type="entry name" value="CYTH-like_dom_sf"/>
</dbReference>
<evidence type="ECO:0000313" key="2">
    <source>
        <dbReference type="EMBL" id="AND79908.1"/>
    </source>
</evidence>
<dbReference type="OrthoDB" id="185578at2"/>
<gene>
    <name evidence="2" type="ORF">A0O21_07760</name>
</gene>
<accession>A0A172Q8Z9</accession>
<evidence type="ECO:0000313" key="3">
    <source>
        <dbReference type="Proteomes" id="UP000077317"/>
    </source>
</evidence>
<feature type="domain" description="VTC" evidence="1">
    <location>
        <begin position="11"/>
        <end position="231"/>
    </location>
</feature>
<dbReference type="KEGG" id="spat:A0O21_07760"/>
<dbReference type="CDD" id="cd07750">
    <property type="entry name" value="PolyPPase_VTC_like"/>
    <property type="match status" value="1"/>
</dbReference>
<dbReference type="InterPro" id="IPR018966">
    <property type="entry name" value="VTC_domain"/>
</dbReference>
<reference evidence="2 3" key="1">
    <citation type="journal article" date="2016" name="Int. J. Syst. Evol. Microbiol.">
        <title>Streptococcuspantholopis sp. nov., isolated from faeces of the Tibetan antelope (Pantholops hodgsonii).</title>
        <authorList>
            <person name="Bai X."/>
            <person name="Xiong Y."/>
            <person name="Lu S."/>
            <person name="Jin D."/>
            <person name="Lai X."/>
            <person name="Yang J."/>
            <person name="Niu L."/>
            <person name="Hu S."/>
            <person name="Meng X."/>
            <person name="Pu J."/>
            <person name="Ye C."/>
            <person name="Xu J."/>
        </authorList>
    </citation>
    <scope>NUCLEOTIDE SEQUENCE [LARGE SCALE GENOMIC DNA]</scope>
    <source>
        <strain evidence="2 3">TA 26</strain>
    </source>
</reference>
<dbReference type="Gene3D" id="3.20.100.30">
    <property type="entry name" value="VTC, catalytic tunnel domain"/>
    <property type="match status" value="1"/>
</dbReference>
<protein>
    <submittedName>
        <fullName evidence="2">Transporter</fullName>
    </submittedName>
</protein>
<organism evidence="2 3">
    <name type="scientific">Streptococcus pantholopis</name>
    <dbReference type="NCBI Taxonomy" id="1811193"/>
    <lineage>
        <taxon>Bacteria</taxon>
        <taxon>Bacillati</taxon>
        <taxon>Bacillota</taxon>
        <taxon>Bacilli</taxon>
        <taxon>Lactobacillales</taxon>
        <taxon>Streptococcaceae</taxon>
        <taxon>Streptococcus</taxon>
    </lineage>
</organism>
<dbReference type="Proteomes" id="UP000077317">
    <property type="component" value="Chromosome"/>
</dbReference>
<name>A0A172Q8Z9_9STRE</name>
<dbReference type="RefSeq" id="WP_067063906.1">
    <property type="nucleotide sequence ID" value="NZ_CP014699.1"/>
</dbReference>
<dbReference type="EMBL" id="CP014699">
    <property type="protein sequence ID" value="AND79908.1"/>
    <property type="molecule type" value="Genomic_DNA"/>
</dbReference>
<sequence>MKTKQTQTQFKRIETKYILTKEVLALLQEEWKDYLIADDYPASTISNVYFDNKDFQMIQDSISHLHNREKVRMRTYEEQPNEESQAFLEIKEKKLDVGYKFRLVSNPLSIMDYVTNGLVDKTTADIEMTKKLHLLRLRYGQLQPMMYISYKRHSLRGIKSRKIRLTIDQDLLYRTENVSLTAGNYGQPLLEEGKLIMEIKVSDAMPQWLADILKKYQIEPQSFSKYATAYRRQIDDQKEVSTLVQ</sequence>
<keyword evidence="3" id="KW-1185">Reference proteome</keyword>
<evidence type="ECO:0000259" key="1">
    <source>
        <dbReference type="Pfam" id="PF09359"/>
    </source>
</evidence>
<dbReference type="STRING" id="1811193.A0O21_07760"/>
<dbReference type="SUPFAM" id="SSF55154">
    <property type="entry name" value="CYTH-like phosphatases"/>
    <property type="match status" value="1"/>
</dbReference>
<dbReference type="Pfam" id="PF09359">
    <property type="entry name" value="VTC"/>
    <property type="match status" value="1"/>
</dbReference>